<dbReference type="Pfam" id="PF04433">
    <property type="entry name" value="SWIRM"/>
    <property type="match status" value="1"/>
</dbReference>
<sequence length="947" mass="104717">MASEDLGPESEEGAPGDQTQKPDAELANVLVLSKSRLTNEDHHVEIDASPALYKKDMVPGFCAQNGPESTYEWSGKEDLKSKTMDNEEEHVVTPEPESVVASEKTEVGLATVVVSVSTKHIEIALQEPKCVEAAEAPDVGQVAASDTVSEITKETELPESALLHDVGQKSVRVIVQQTKTVDVEVPEKQKRKRRQKATANFELEEQEAGRRNKRPSRQHSKVSTYDESAMDKVMEEQIEGSSSRKGAKRKHNSVIRGIETEAMVAAALGFPRDSLTEEEIAANVVSVVGGKEQENYIVVRNHILAAWRENVNVWLEQETVMENIRSTHSKLVASAYKFLLFHGYINFGVAPTIKARFPAERNKAKVIIVGAGLAGLGAARHLMALGHQVIVLEGRQRPGGRVYTKRMEVDSIHAAADLGGSVVTGMHGNPLGVFARQMNWAMHKIKDLCPIYQPNGQPAVDEVDKKVEAQFNQLLDTCSKWREENESKSSYISLGNIMEFLRHNCGMGTIPAERQLFDWHFANLEYANAQLLTNLSLSDWDQDDPYEMGGDHCFLPGGNVQLIEVLCENVPILYGKTVKRIRYRDGGVKVETADETFEGEMVLCTVPLGVLKRNLISFEPPLPQYKVDAIQRLGFGLLNKVVMLFPKVFWDGHLDTFGHLEEDPHKRGEYFMFYSYAAVAGGPLLVALVAGEAAIAFESTTPVEAVTRVMTILRGIFEPKGIKVPNPVQTVCTRWGSDHLCFGSYSNVAVGASGQDYDIMAESVNHRLFFAGEATIRKYPATMHGALLSGYREAANMARAALARLEPSKPERIQSRDLHSYSTILVDLFKEPDLVFGNFSVIFNQQVLDPSSLAILRVHMISPDKSANASVDGTTEIFVPEQLFLYTTVTRQQALDLSRLDNDNERLQHLCLNFGVKLVGRKGLGPEGDTLVFTIKSDRAAKKASPH</sequence>
<dbReference type="Gramene" id="Pp3c14_17210V3.14">
    <property type="protein sequence ID" value="Pp3c14_17210V3.14"/>
    <property type="gene ID" value="Pp3c14_17210"/>
</dbReference>
<dbReference type="Gene3D" id="1.10.10.10">
    <property type="entry name" value="Winged helix-like DNA-binding domain superfamily/Winged helix DNA-binding domain"/>
    <property type="match status" value="1"/>
</dbReference>
<evidence type="ECO:0000256" key="3">
    <source>
        <dbReference type="ARBA" id="ARBA00023002"/>
    </source>
</evidence>
<feature type="region of interest" description="Disordered" evidence="4">
    <location>
        <begin position="1"/>
        <end position="24"/>
    </location>
</feature>
<dbReference type="InterPro" id="IPR007526">
    <property type="entry name" value="SWIRM"/>
</dbReference>
<dbReference type="AlphaFoldDB" id="A0A7I4AT44"/>
<dbReference type="Gramene" id="Pp3c14_17210V3.16">
    <property type="protein sequence ID" value="Pp3c14_17210V3.16"/>
    <property type="gene ID" value="Pp3c14_17210"/>
</dbReference>
<name>A0A7I4AT44_PHYPA</name>
<evidence type="ECO:0000259" key="5">
    <source>
        <dbReference type="PROSITE" id="PS50934"/>
    </source>
</evidence>
<dbReference type="InterPro" id="IPR050281">
    <property type="entry name" value="Flavin_monoamine_oxidase"/>
</dbReference>
<dbReference type="KEGG" id="ppp:141044433"/>
<evidence type="ECO:0000313" key="6">
    <source>
        <dbReference type="EnsemblPlants" id="Pp3c14_17210V3.14"/>
    </source>
</evidence>
<dbReference type="OMA" id="NITSSHM"/>
<dbReference type="GO" id="GO:0006325">
    <property type="term" value="P:chromatin organization"/>
    <property type="evidence" value="ECO:0007669"/>
    <property type="project" value="UniProtKB-KW"/>
</dbReference>
<dbReference type="EnsemblPlants" id="Pp3c14_17210V3.14">
    <property type="protein sequence ID" value="Pp3c14_17210V3.14"/>
    <property type="gene ID" value="Pp3c14_17210"/>
</dbReference>
<dbReference type="KEGG" id="ppp:112291380"/>
<reference evidence="6 7" key="2">
    <citation type="journal article" date="2018" name="Plant J.">
        <title>The Physcomitrella patens chromosome-scale assembly reveals moss genome structure and evolution.</title>
        <authorList>
            <person name="Lang D."/>
            <person name="Ullrich K.K."/>
            <person name="Murat F."/>
            <person name="Fuchs J."/>
            <person name="Jenkins J."/>
            <person name="Haas F.B."/>
            <person name="Piednoel M."/>
            <person name="Gundlach H."/>
            <person name="Van Bel M."/>
            <person name="Meyberg R."/>
            <person name="Vives C."/>
            <person name="Morata J."/>
            <person name="Symeonidi A."/>
            <person name="Hiss M."/>
            <person name="Muchero W."/>
            <person name="Kamisugi Y."/>
            <person name="Saleh O."/>
            <person name="Blanc G."/>
            <person name="Decker E.L."/>
            <person name="van Gessel N."/>
            <person name="Grimwood J."/>
            <person name="Hayes R.D."/>
            <person name="Graham S.W."/>
            <person name="Gunter L.E."/>
            <person name="McDaniel S.F."/>
            <person name="Hoernstein S.N.W."/>
            <person name="Larsson A."/>
            <person name="Li F.W."/>
            <person name="Perroud P.F."/>
            <person name="Phillips J."/>
            <person name="Ranjan P."/>
            <person name="Rokshar D.S."/>
            <person name="Rothfels C.J."/>
            <person name="Schneider L."/>
            <person name="Shu S."/>
            <person name="Stevenson D.W."/>
            <person name="Thummler F."/>
            <person name="Tillich M."/>
            <person name="Villarreal Aguilar J.C."/>
            <person name="Widiez T."/>
            <person name="Wong G.K."/>
            <person name="Wymore A."/>
            <person name="Zhang Y."/>
            <person name="Zimmer A.D."/>
            <person name="Quatrano R.S."/>
            <person name="Mayer K.F.X."/>
            <person name="Goodstein D."/>
            <person name="Casacuberta J.M."/>
            <person name="Vandepoele K."/>
            <person name="Reski R."/>
            <person name="Cuming A.C."/>
            <person name="Tuskan G.A."/>
            <person name="Maumus F."/>
            <person name="Salse J."/>
            <person name="Schmutz J."/>
            <person name="Rensing S.A."/>
        </authorList>
    </citation>
    <scope>NUCLEOTIDE SEQUENCE [LARGE SCALE GENOMIC DNA]</scope>
    <source>
        <strain evidence="6 7">cv. Gransden 2004</strain>
    </source>
</reference>
<dbReference type="InterPro" id="IPR002937">
    <property type="entry name" value="Amino_oxidase"/>
</dbReference>
<feature type="region of interest" description="Disordered" evidence="4">
    <location>
        <begin position="185"/>
        <end position="230"/>
    </location>
</feature>
<dbReference type="Proteomes" id="UP000006727">
    <property type="component" value="Chromosome 14"/>
</dbReference>
<reference evidence="6" key="3">
    <citation type="submission" date="2020-12" db="UniProtKB">
        <authorList>
            <consortium name="EnsemblPlants"/>
        </authorList>
    </citation>
    <scope>IDENTIFICATION</scope>
</reference>
<reference evidence="6 7" key="1">
    <citation type="journal article" date="2008" name="Science">
        <title>The Physcomitrella genome reveals evolutionary insights into the conquest of land by plants.</title>
        <authorList>
            <person name="Rensing S."/>
            <person name="Lang D."/>
            <person name="Zimmer A."/>
            <person name="Terry A."/>
            <person name="Salamov A."/>
            <person name="Shapiro H."/>
            <person name="Nishiyama T."/>
            <person name="Perroud P.-F."/>
            <person name="Lindquist E."/>
            <person name="Kamisugi Y."/>
            <person name="Tanahashi T."/>
            <person name="Sakakibara K."/>
            <person name="Fujita T."/>
            <person name="Oishi K."/>
            <person name="Shin-I T."/>
            <person name="Kuroki Y."/>
            <person name="Toyoda A."/>
            <person name="Suzuki Y."/>
            <person name="Hashimoto A."/>
            <person name="Yamaguchi K."/>
            <person name="Sugano A."/>
            <person name="Kohara Y."/>
            <person name="Fujiyama A."/>
            <person name="Anterola A."/>
            <person name="Aoki S."/>
            <person name="Ashton N."/>
            <person name="Barbazuk W.B."/>
            <person name="Barker E."/>
            <person name="Bennetzen J."/>
            <person name="Bezanilla M."/>
            <person name="Blankenship R."/>
            <person name="Cho S.H."/>
            <person name="Dutcher S."/>
            <person name="Estelle M."/>
            <person name="Fawcett J.A."/>
            <person name="Gundlach H."/>
            <person name="Hanada K."/>
            <person name="Heyl A."/>
            <person name="Hicks K.A."/>
            <person name="Hugh J."/>
            <person name="Lohr M."/>
            <person name="Mayer K."/>
            <person name="Melkozernov A."/>
            <person name="Murata T."/>
            <person name="Nelson D."/>
            <person name="Pils B."/>
            <person name="Prigge M."/>
            <person name="Reiss B."/>
            <person name="Renner T."/>
            <person name="Rombauts S."/>
            <person name="Rushton P."/>
            <person name="Sanderfoot A."/>
            <person name="Schween G."/>
            <person name="Shiu S.-H."/>
            <person name="Stueber K."/>
            <person name="Theodoulou F.L."/>
            <person name="Tu H."/>
            <person name="Van de Peer Y."/>
            <person name="Verrier P.J."/>
            <person name="Waters E."/>
            <person name="Wood A."/>
            <person name="Yang L."/>
            <person name="Cove D."/>
            <person name="Cuming A."/>
            <person name="Hasebe M."/>
            <person name="Lucas S."/>
            <person name="Mishler D.B."/>
            <person name="Reski R."/>
            <person name="Grigoriev I."/>
            <person name="Quatrano R.S."/>
            <person name="Boore J.L."/>
        </authorList>
    </citation>
    <scope>NUCLEOTIDE SEQUENCE [LARGE SCALE GENOMIC DNA]</scope>
    <source>
        <strain evidence="6 7">cv. Gransden 2004</strain>
    </source>
</reference>
<dbReference type="SUPFAM" id="SSF51905">
    <property type="entry name" value="FAD/NAD(P)-binding domain"/>
    <property type="match status" value="1"/>
</dbReference>
<feature type="domain" description="SWIRM" evidence="5">
    <location>
        <begin position="255"/>
        <end position="356"/>
    </location>
</feature>
<keyword evidence="2" id="KW-0156">Chromatin regulator</keyword>
<feature type="compositionally biased region" description="Acidic residues" evidence="4">
    <location>
        <begin position="1"/>
        <end position="14"/>
    </location>
</feature>
<dbReference type="EMBL" id="ABEU02000014">
    <property type="status" value="NOT_ANNOTATED_CDS"/>
    <property type="molecule type" value="Genomic_DNA"/>
</dbReference>
<feature type="compositionally biased region" description="Basic residues" evidence="4">
    <location>
        <begin position="211"/>
        <end position="220"/>
    </location>
</feature>
<dbReference type="Gramene" id="Pp3c14_17210V3.19">
    <property type="protein sequence ID" value="Pp3c14_17210V3.19"/>
    <property type="gene ID" value="Pp3c14_17210"/>
</dbReference>
<dbReference type="EnsemblPlants" id="Pp3c14_17210V3.16">
    <property type="protein sequence ID" value="Pp3c14_17210V3.16"/>
    <property type="gene ID" value="Pp3c14_17210"/>
</dbReference>
<dbReference type="EnsemblPlants" id="Pp3c14_17210V3.18">
    <property type="protein sequence ID" value="Pp3c14_17210V3.18"/>
    <property type="gene ID" value="Pp3c14_17210"/>
</dbReference>
<dbReference type="FunFam" id="1.10.10.10:FF:000064">
    <property type="entry name" value="Lysine-specific histone demethylase 1A"/>
    <property type="match status" value="1"/>
</dbReference>
<dbReference type="Pfam" id="PF01593">
    <property type="entry name" value="Amino_oxidase"/>
    <property type="match status" value="1"/>
</dbReference>
<dbReference type="PROSITE" id="PS50934">
    <property type="entry name" value="SWIRM"/>
    <property type="match status" value="1"/>
</dbReference>
<proteinExistence type="inferred from homology"/>
<dbReference type="Gene3D" id="3.90.660.10">
    <property type="match status" value="1"/>
</dbReference>
<organism evidence="6 7">
    <name type="scientific">Physcomitrium patens</name>
    <name type="common">Spreading-leaved earth moss</name>
    <name type="synonym">Physcomitrella patens</name>
    <dbReference type="NCBI Taxonomy" id="3218"/>
    <lineage>
        <taxon>Eukaryota</taxon>
        <taxon>Viridiplantae</taxon>
        <taxon>Streptophyta</taxon>
        <taxon>Embryophyta</taxon>
        <taxon>Bryophyta</taxon>
        <taxon>Bryophytina</taxon>
        <taxon>Bryopsida</taxon>
        <taxon>Funariidae</taxon>
        <taxon>Funariales</taxon>
        <taxon>Funariaceae</taxon>
        <taxon>Physcomitrium</taxon>
    </lineage>
</organism>
<keyword evidence="7" id="KW-1185">Reference proteome</keyword>
<comment type="similarity">
    <text evidence="1">Belongs to the flavin monoamine oxidase family.</text>
</comment>
<evidence type="ECO:0000256" key="2">
    <source>
        <dbReference type="ARBA" id="ARBA00022853"/>
    </source>
</evidence>
<protein>
    <recommendedName>
        <fullName evidence="5">SWIRM domain-containing protein</fullName>
    </recommendedName>
</protein>
<dbReference type="GO" id="GO:0016491">
    <property type="term" value="F:oxidoreductase activity"/>
    <property type="evidence" value="ECO:0000318"/>
    <property type="project" value="GO_Central"/>
</dbReference>
<dbReference type="EnsemblPlants" id="Pp3c14_17210V3.17">
    <property type="protein sequence ID" value="Pp3c14_17210V3.17"/>
    <property type="gene ID" value="Pp3c14_17210"/>
</dbReference>
<dbReference type="EnsemblPlants" id="Pp3c14_17210V3.13">
    <property type="protein sequence ID" value="Pp3c14_17210V3.13"/>
    <property type="gene ID" value="Pp3c14_17210"/>
</dbReference>
<evidence type="ECO:0000313" key="7">
    <source>
        <dbReference type="Proteomes" id="UP000006727"/>
    </source>
</evidence>
<gene>
    <name evidence="6" type="primary">LOC112291380</name>
</gene>
<dbReference type="PANTHER" id="PTHR10742">
    <property type="entry name" value="FLAVIN MONOAMINE OXIDASE"/>
    <property type="match status" value="1"/>
</dbReference>
<dbReference type="InterPro" id="IPR036188">
    <property type="entry name" value="FAD/NAD-bd_sf"/>
</dbReference>
<dbReference type="RefSeq" id="XP_024394474.1">
    <property type="nucleotide sequence ID" value="XM_024538706.2"/>
</dbReference>
<dbReference type="EnsemblPlants" id="Pp3c14_17210V3.15">
    <property type="protein sequence ID" value="Pp3c14_17210V3.15"/>
    <property type="gene ID" value="Pp3c14_17210"/>
</dbReference>
<dbReference type="Gramene" id="Pp3c14_17210V3.13">
    <property type="protein sequence ID" value="Pp3c14_17210V3.13"/>
    <property type="gene ID" value="Pp3c14_17210"/>
</dbReference>
<accession>A0A7I4AT44</accession>
<dbReference type="Gramene" id="Pp3c14_17210V3.15">
    <property type="protein sequence ID" value="Pp3c14_17210V3.15"/>
    <property type="gene ID" value="Pp3c14_17210"/>
</dbReference>
<dbReference type="InterPro" id="IPR009057">
    <property type="entry name" value="Homeodomain-like_sf"/>
</dbReference>
<keyword evidence="3" id="KW-0560">Oxidoreductase</keyword>
<dbReference type="Gramene" id="Pp3c14_17210V3.17">
    <property type="protein sequence ID" value="Pp3c14_17210V3.17"/>
    <property type="gene ID" value="Pp3c14_17210"/>
</dbReference>
<dbReference type="SUPFAM" id="SSF46689">
    <property type="entry name" value="Homeodomain-like"/>
    <property type="match status" value="1"/>
</dbReference>
<dbReference type="SUPFAM" id="SSF54373">
    <property type="entry name" value="FAD-linked reductases, C-terminal domain"/>
    <property type="match status" value="1"/>
</dbReference>
<dbReference type="GeneID" id="112291380"/>
<dbReference type="OrthoDB" id="2219495at2759"/>
<dbReference type="Gene3D" id="3.50.50.60">
    <property type="entry name" value="FAD/NAD(P)-binding domain"/>
    <property type="match status" value="1"/>
</dbReference>
<evidence type="ECO:0000256" key="4">
    <source>
        <dbReference type="SAM" id="MobiDB-lite"/>
    </source>
</evidence>
<dbReference type="Gramene" id="Pp3c14_17210V3.18">
    <property type="protein sequence ID" value="Pp3c14_17210V3.18"/>
    <property type="gene ID" value="Pp3c14_17210"/>
</dbReference>
<evidence type="ECO:0000256" key="1">
    <source>
        <dbReference type="ARBA" id="ARBA00005995"/>
    </source>
</evidence>
<dbReference type="PANTHER" id="PTHR10742:SF373">
    <property type="entry name" value="LYSINE-SPECIFIC HISTONE DEMETHYLASE 1 HOMOLOG 2"/>
    <property type="match status" value="1"/>
</dbReference>
<dbReference type="EnsemblPlants" id="Pp3c14_17210V3.19">
    <property type="protein sequence ID" value="Pp3c14_17210V3.19"/>
    <property type="gene ID" value="Pp3c14_17210"/>
</dbReference>
<dbReference type="InterPro" id="IPR036388">
    <property type="entry name" value="WH-like_DNA-bd_sf"/>
</dbReference>